<dbReference type="GO" id="GO:0030697">
    <property type="term" value="F:tRNA (uracil(54)-C5)-methyltransferase activity, S-adenosyl methionine-dependent"/>
    <property type="evidence" value="ECO:0007669"/>
    <property type="project" value="InterPro"/>
</dbReference>
<feature type="signal peptide" evidence="6">
    <location>
        <begin position="1"/>
        <end position="29"/>
    </location>
</feature>
<evidence type="ECO:0000256" key="2">
    <source>
        <dbReference type="ARBA" id="ARBA00022679"/>
    </source>
</evidence>
<evidence type="ECO:0000259" key="7">
    <source>
        <dbReference type="PROSITE" id="PS50926"/>
    </source>
</evidence>
<dbReference type="Pfam" id="PF05958">
    <property type="entry name" value="tRNA_U5-meth_tr"/>
    <property type="match status" value="1"/>
</dbReference>
<dbReference type="InterPro" id="IPR030390">
    <property type="entry name" value="MeTrfase_TrmA_AS"/>
</dbReference>
<organism evidence="8">
    <name type="scientific">Chaetoceros debilis</name>
    <dbReference type="NCBI Taxonomy" id="122233"/>
    <lineage>
        <taxon>Eukaryota</taxon>
        <taxon>Sar</taxon>
        <taxon>Stramenopiles</taxon>
        <taxon>Ochrophyta</taxon>
        <taxon>Bacillariophyta</taxon>
        <taxon>Coscinodiscophyceae</taxon>
        <taxon>Chaetocerotophycidae</taxon>
        <taxon>Chaetocerotales</taxon>
        <taxon>Chaetocerotaceae</taxon>
        <taxon>Chaetoceros</taxon>
    </lineage>
</organism>
<keyword evidence="1 4" id="KW-0489">Methyltransferase</keyword>
<evidence type="ECO:0000256" key="6">
    <source>
        <dbReference type="SAM" id="SignalP"/>
    </source>
</evidence>
<feature type="active site" description="Nucleophile" evidence="4">
    <location>
        <position position="542"/>
    </location>
</feature>
<dbReference type="Gene3D" id="3.40.50.150">
    <property type="entry name" value="Vaccinia Virus protein VP39"/>
    <property type="match status" value="2"/>
</dbReference>
<reference evidence="8" key="1">
    <citation type="submission" date="2021-01" db="EMBL/GenBank/DDBJ databases">
        <authorList>
            <person name="Corre E."/>
            <person name="Pelletier E."/>
            <person name="Niang G."/>
            <person name="Scheremetjew M."/>
            <person name="Finn R."/>
            <person name="Kale V."/>
            <person name="Holt S."/>
            <person name="Cochrane G."/>
            <person name="Meng A."/>
            <person name="Brown T."/>
            <person name="Cohen L."/>
        </authorList>
    </citation>
    <scope>NUCLEOTIDE SEQUENCE</scope>
    <source>
        <strain evidence="8">MM31A-1</strain>
    </source>
</reference>
<dbReference type="GO" id="GO:0009451">
    <property type="term" value="P:RNA modification"/>
    <property type="evidence" value="ECO:0007669"/>
    <property type="project" value="UniProtKB-ARBA"/>
</dbReference>
<keyword evidence="3 4" id="KW-0949">S-adenosyl-L-methionine</keyword>
<dbReference type="PROSITE" id="PS01231">
    <property type="entry name" value="TRMA_2"/>
    <property type="match status" value="1"/>
</dbReference>
<keyword evidence="2 4" id="KW-0808">Transferase</keyword>
<feature type="binding site" evidence="4">
    <location>
        <position position="385"/>
    </location>
    <ligand>
        <name>S-adenosyl-L-methionine</name>
        <dbReference type="ChEBI" id="CHEBI:59789"/>
    </ligand>
</feature>
<dbReference type="PROSITE" id="PS01230">
    <property type="entry name" value="TRMA_1"/>
    <property type="match status" value="1"/>
</dbReference>
<dbReference type="CDD" id="cd02440">
    <property type="entry name" value="AdoMet_MTases"/>
    <property type="match status" value="1"/>
</dbReference>
<evidence type="ECO:0000256" key="1">
    <source>
        <dbReference type="ARBA" id="ARBA00022603"/>
    </source>
</evidence>
<dbReference type="InterPro" id="IPR002792">
    <property type="entry name" value="TRAM_dom"/>
</dbReference>
<dbReference type="SUPFAM" id="SSF50249">
    <property type="entry name" value="Nucleic acid-binding proteins"/>
    <property type="match status" value="1"/>
</dbReference>
<feature type="binding site" evidence="4">
    <location>
        <position position="440"/>
    </location>
    <ligand>
        <name>S-adenosyl-L-methionine</name>
        <dbReference type="ChEBI" id="CHEBI:59789"/>
    </ligand>
</feature>
<feature type="domain" description="TRAM" evidence="7">
    <location>
        <begin position="103"/>
        <end position="188"/>
    </location>
</feature>
<feature type="chain" id="PRO_5030918840" description="TRAM domain-containing protein" evidence="6">
    <location>
        <begin position="30"/>
        <end position="588"/>
    </location>
</feature>
<comment type="similarity">
    <text evidence="4">Belongs to the class I-like SAM-binding methyltransferase superfamily. RNA M5U methyltransferase family.</text>
</comment>
<keyword evidence="6" id="KW-0732">Signal</keyword>
<dbReference type="GO" id="GO:0008033">
    <property type="term" value="P:tRNA processing"/>
    <property type="evidence" value="ECO:0007669"/>
    <property type="project" value="InterPro"/>
</dbReference>
<protein>
    <recommendedName>
        <fullName evidence="7">TRAM domain-containing protein</fullName>
    </recommendedName>
</protein>
<dbReference type="InterPro" id="IPR012340">
    <property type="entry name" value="NA-bd_OB-fold"/>
</dbReference>
<dbReference type="GO" id="GO:0032259">
    <property type="term" value="P:methylation"/>
    <property type="evidence" value="ECO:0007669"/>
    <property type="project" value="UniProtKB-KW"/>
</dbReference>
<gene>
    <name evidence="8" type="ORF">CDEB00056_LOCUS6516</name>
</gene>
<feature type="active site" evidence="5">
    <location>
        <position position="542"/>
    </location>
</feature>
<dbReference type="PANTHER" id="PTHR11061:SF30">
    <property type="entry name" value="TRNA (URACIL(54)-C(5))-METHYLTRANSFERASE"/>
    <property type="match status" value="1"/>
</dbReference>
<dbReference type="SUPFAM" id="SSF53335">
    <property type="entry name" value="S-adenosyl-L-methionine-dependent methyltransferases"/>
    <property type="match status" value="1"/>
</dbReference>
<dbReference type="PROSITE" id="PS51622">
    <property type="entry name" value="SAM_MT_RNA_M5U_2"/>
    <property type="match status" value="1"/>
</dbReference>
<feature type="binding site" evidence="4">
    <location>
        <position position="515"/>
    </location>
    <ligand>
        <name>S-adenosyl-L-methionine</name>
        <dbReference type="ChEBI" id="CHEBI:59789"/>
    </ligand>
</feature>
<evidence type="ECO:0000313" key="8">
    <source>
        <dbReference type="EMBL" id="CAE0461675.1"/>
    </source>
</evidence>
<evidence type="ECO:0000256" key="4">
    <source>
        <dbReference type="PROSITE-ProRule" id="PRU01024"/>
    </source>
</evidence>
<dbReference type="PROSITE" id="PS51687">
    <property type="entry name" value="SAM_MT_RNA_M5U"/>
    <property type="match status" value="1"/>
</dbReference>
<sequence length="588" mass="65960">MLNRHSSMQKRQVLTLLMVSLFSRRLASAFVYSPRYKRTTSTFVARRSNNNAGSQASTLSQEQIWQERTIASTQIFSTASKPDDATEVTPTPPQVPRKFQPWPFQYHEELTLTVEALTNRGIGVCRASISATDLPADRKITSEEESDESLDVENKGWVVFVPSVIPGETVRCRIYRNFRSYSEADLIEVIDKSAQRVEPVCPLFAECGGCQYQHMDISIQREWKTSQVQELLERVGKLDPDSFPSTRPTVGTDEVYNYRSKITPHYDKPIKTENGIGDLKIRAIGFKKKTNRQLVDVPLCHIATDRINEKLADYREEKFLDALEGRLKKRKKGATLLLRDALIYDGAGEDSDVEPEPIVETDHNVYVKTIVKDLTFRFLAGNFFQNNPYMLPVMVDHVLEAATPPNTAGNQMTHLIDCYCGSGLFCLSASKEFDVCVGIELNAKAVQEAQFNANLNQISNCKFVAASAEAIFLSKDPVEVVTKETDPSTGQIISEALTSTLVKDFPTDTTVVVIDPPRKGCSEEFLEQLYNFSPARVVYMSCDPATQARDTEGIVGAGYSILIVQPFDLFPQTRHIESLIVFEKEVSN</sequence>
<feature type="binding site" evidence="4">
    <location>
        <position position="419"/>
    </location>
    <ligand>
        <name>S-adenosyl-L-methionine</name>
        <dbReference type="ChEBI" id="CHEBI:59789"/>
    </ligand>
</feature>
<dbReference type="EMBL" id="HBIO01008530">
    <property type="protein sequence ID" value="CAE0461675.1"/>
    <property type="molecule type" value="Transcribed_RNA"/>
</dbReference>
<dbReference type="PANTHER" id="PTHR11061">
    <property type="entry name" value="RNA M5U METHYLTRANSFERASE"/>
    <property type="match status" value="1"/>
</dbReference>
<proteinExistence type="inferred from homology"/>
<dbReference type="PROSITE" id="PS50926">
    <property type="entry name" value="TRAM"/>
    <property type="match status" value="1"/>
</dbReference>
<accession>A0A7S3Q0N1</accession>
<dbReference type="InterPro" id="IPR025795">
    <property type="entry name" value="tRNA_(uracil-5-)_MeTrfase"/>
</dbReference>
<name>A0A7S3Q0N1_9STRA</name>
<dbReference type="Gene3D" id="2.40.50.140">
    <property type="entry name" value="Nucleic acid-binding proteins"/>
    <property type="match status" value="1"/>
</dbReference>
<dbReference type="InterPro" id="IPR029063">
    <property type="entry name" value="SAM-dependent_MTases_sf"/>
</dbReference>
<evidence type="ECO:0000256" key="3">
    <source>
        <dbReference type="ARBA" id="ARBA00022691"/>
    </source>
</evidence>
<dbReference type="AlphaFoldDB" id="A0A7S3Q0N1"/>
<dbReference type="InterPro" id="IPR010280">
    <property type="entry name" value="U5_MeTrfase_fam"/>
</dbReference>
<evidence type="ECO:0000256" key="5">
    <source>
        <dbReference type="PROSITE-ProRule" id="PRU10015"/>
    </source>
</evidence>
<dbReference type="InterPro" id="IPR030391">
    <property type="entry name" value="MeTrfase_TrmA_CS"/>
</dbReference>